<dbReference type="EMBL" id="ML143401">
    <property type="protein sequence ID" value="TBU31116.1"/>
    <property type="molecule type" value="Genomic_DNA"/>
</dbReference>
<gene>
    <name evidence="1" type="ORF">BD311DRAFT_804886</name>
</gene>
<name>A0A4Q9MXT1_9APHY</name>
<evidence type="ECO:0000313" key="1">
    <source>
        <dbReference type="EMBL" id="TBU31116.1"/>
    </source>
</evidence>
<reference evidence="1" key="1">
    <citation type="submission" date="2019-01" db="EMBL/GenBank/DDBJ databases">
        <title>Draft genome sequences of three monokaryotic isolates of the white-rot basidiomycete fungus Dichomitus squalens.</title>
        <authorList>
            <consortium name="DOE Joint Genome Institute"/>
            <person name="Lopez S.C."/>
            <person name="Andreopoulos B."/>
            <person name="Pangilinan J."/>
            <person name="Lipzen A."/>
            <person name="Riley R."/>
            <person name="Ahrendt S."/>
            <person name="Ng V."/>
            <person name="Barry K."/>
            <person name="Daum C."/>
            <person name="Grigoriev I.V."/>
            <person name="Hilden K.S."/>
            <person name="Makela M.R."/>
            <person name="de Vries R.P."/>
        </authorList>
    </citation>
    <scope>NUCLEOTIDE SEQUENCE [LARGE SCALE GENOMIC DNA]</scope>
    <source>
        <strain evidence="1">OM18370.1</strain>
    </source>
</reference>
<proteinExistence type="predicted"/>
<sequence length="102" mass="12039">MAAIQVSYKHYKVFASIFKKDIEARYEFSLGDFSKAMRSIGFTEPTQGRLDPAGGQGGQFFYTKRSSRKYKYIDRVPFATQDRWKNQLRTLYGWDKHTFVLY</sequence>
<accession>A0A4Q9MXT1</accession>
<protein>
    <submittedName>
        <fullName evidence="1">Uncharacterized protein</fullName>
    </submittedName>
</protein>
<dbReference type="Proteomes" id="UP000292957">
    <property type="component" value="Unassembled WGS sequence"/>
</dbReference>
<organism evidence="1">
    <name type="scientific">Dichomitus squalens</name>
    <dbReference type="NCBI Taxonomy" id="114155"/>
    <lineage>
        <taxon>Eukaryota</taxon>
        <taxon>Fungi</taxon>
        <taxon>Dikarya</taxon>
        <taxon>Basidiomycota</taxon>
        <taxon>Agaricomycotina</taxon>
        <taxon>Agaricomycetes</taxon>
        <taxon>Polyporales</taxon>
        <taxon>Polyporaceae</taxon>
        <taxon>Dichomitus</taxon>
    </lineage>
</organism>
<dbReference type="AlphaFoldDB" id="A0A4Q9MXT1"/>